<accession>A0A4V2Q1J2</accession>
<keyword evidence="9" id="KW-1185">Reference proteome</keyword>
<evidence type="ECO:0000313" key="8">
    <source>
        <dbReference type="EMBL" id="TCK97771.1"/>
    </source>
</evidence>
<dbReference type="OrthoDB" id="5395048at2"/>
<evidence type="ECO:0000256" key="1">
    <source>
        <dbReference type="ARBA" id="ARBA00004651"/>
    </source>
</evidence>
<sequence>MSHIHIPDGILPFYMWFGGYLVSFLILGILFKKLKTEETKKKIPYTGVAAALMLITMSVPLGIVPVHLSLATLSGILVGPGLGFIAVFVVNLILAFVGHGGITVVGLNTLVIGIELFIGVSLFRLFIKTLKPYISAGISTAVAILTSLVFMILIVGSVAGLTEALPHHHNEHNHVQEYHEDESDHHHSFLEEVEDVRYFMFTGFMALFMIVAAGIVLEAFITIAIIKFFLKIRPDIIQNNHKFSEL</sequence>
<dbReference type="Pfam" id="PF01891">
    <property type="entry name" value="CbiM"/>
    <property type="match status" value="1"/>
</dbReference>
<keyword evidence="3" id="KW-1003">Cell membrane</keyword>
<name>A0A4V2Q1J2_9FIRM</name>
<gene>
    <name evidence="8" type="ORF">EDC19_0173</name>
</gene>
<dbReference type="RefSeq" id="WP_132279093.1">
    <property type="nucleotide sequence ID" value="NZ_SMGQ01000011.1"/>
</dbReference>
<dbReference type="AlphaFoldDB" id="A0A4V2Q1J2"/>
<evidence type="ECO:0000256" key="5">
    <source>
        <dbReference type="ARBA" id="ARBA00022989"/>
    </source>
</evidence>
<feature type="transmembrane region" description="Helical" evidence="7">
    <location>
        <begin position="76"/>
        <end position="98"/>
    </location>
</feature>
<protein>
    <submittedName>
        <fullName evidence="8">Cobalt/nickel transport system permease protein</fullName>
    </submittedName>
</protein>
<keyword evidence="4 7" id="KW-0812">Transmembrane</keyword>
<keyword evidence="2" id="KW-0813">Transport</keyword>
<evidence type="ECO:0000256" key="7">
    <source>
        <dbReference type="SAM" id="Phobius"/>
    </source>
</evidence>
<comment type="caution">
    <text evidence="8">The sequence shown here is derived from an EMBL/GenBank/DDBJ whole genome shotgun (WGS) entry which is preliminary data.</text>
</comment>
<organism evidence="8 9">
    <name type="scientific">Natranaerovirga hydrolytica</name>
    <dbReference type="NCBI Taxonomy" id="680378"/>
    <lineage>
        <taxon>Bacteria</taxon>
        <taxon>Bacillati</taxon>
        <taxon>Bacillota</taxon>
        <taxon>Clostridia</taxon>
        <taxon>Lachnospirales</taxon>
        <taxon>Natranaerovirgaceae</taxon>
        <taxon>Natranaerovirga</taxon>
    </lineage>
</organism>
<dbReference type="Proteomes" id="UP000294545">
    <property type="component" value="Unassembled WGS sequence"/>
</dbReference>
<dbReference type="EMBL" id="SMGQ01000011">
    <property type="protein sequence ID" value="TCK97771.1"/>
    <property type="molecule type" value="Genomic_DNA"/>
</dbReference>
<proteinExistence type="predicted"/>
<evidence type="ECO:0000313" key="9">
    <source>
        <dbReference type="Proteomes" id="UP000294545"/>
    </source>
</evidence>
<feature type="transmembrane region" description="Helical" evidence="7">
    <location>
        <begin position="198"/>
        <end position="230"/>
    </location>
</feature>
<feature type="transmembrane region" description="Helical" evidence="7">
    <location>
        <begin position="12"/>
        <end position="31"/>
    </location>
</feature>
<keyword evidence="6 7" id="KW-0472">Membrane</keyword>
<dbReference type="GO" id="GO:0005886">
    <property type="term" value="C:plasma membrane"/>
    <property type="evidence" value="ECO:0007669"/>
    <property type="project" value="UniProtKB-SubCell"/>
</dbReference>
<evidence type="ECO:0000256" key="3">
    <source>
        <dbReference type="ARBA" id="ARBA00022475"/>
    </source>
</evidence>
<feature type="transmembrane region" description="Helical" evidence="7">
    <location>
        <begin position="104"/>
        <end position="126"/>
    </location>
</feature>
<comment type="subcellular location">
    <subcellularLocation>
        <location evidence="1">Cell membrane</location>
        <topology evidence="1">Multi-pass membrane protein</topology>
    </subcellularLocation>
</comment>
<evidence type="ECO:0000256" key="2">
    <source>
        <dbReference type="ARBA" id="ARBA00022448"/>
    </source>
</evidence>
<feature type="transmembrane region" description="Helical" evidence="7">
    <location>
        <begin position="43"/>
        <end position="64"/>
    </location>
</feature>
<reference evidence="8 9" key="1">
    <citation type="submission" date="2019-03" db="EMBL/GenBank/DDBJ databases">
        <title>Genomic Encyclopedia of Type Strains, Phase IV (KMG-IV): sequencing the most valuable type-strain genomes for metagenomic binning, comparative biology and taxonomic classification.</title>
        <authorList>
            <person name="Goeker M."/>
        </authorList>
    </citation>
    <scope>NUCLEOTIDE SEQUENCE [LARGE SCALE GENOMIC DNA]</scope>
    <source>
        <strain evidence="8 9">DSM 24176</strain>
    </source>
</reference>
<keyword evidence="5 7" id="KW-1133">Transmembrane helix</keyword>
<evidence type="ECO:0000256" key="4">
    <source>
        <dbReference type="ARBA" id="ARBA00022692"/>
    </source>
</evidence>
<feature type="transmembrane region" description="Helical" evidence="7">
    <location>
        <begin position="138"/>
        <end position="161"/>
    </location>
</feature>
<dbReference type="GO" id="GO:0000041">
    <property type="term" value="P:transition metal ion transport"/>
    <property type="evidence" value="ECO:0007669"/>
    <property type="project" value="InterPro"/>
</dbReference>
<dbReference type="InterPro" id="IPR002751">
    <property type="entry name" value="CbiM/NikMN"/>
</dbReference>
<evidence type="ECO:0000256" key="6">
    <source>
        <dbReference type="ARBA" id="ARBA00023136"/>
    </source>
</evidence>
<dbReference type="PANTHER" id="PTHR34229:SF1">
    <property type="entry name" value="METAL TRANSPORT PROTEIN HI_1621-RELATED"/>
    <property type="match status" value="1"/>
</dbReference>
<dbReference type="Gene3D" id="1.10.1760.20">
    <property type="match status" value="1"/>
</dbReference>
<dbReference type="PANTHER" id="PTHR34229">
    <property type="entry name" value="METAL TRANSPORT PROTEIN HI_1621-RELATED"/>
    <property type="match status" value="1"/>
</dbReference>